<protein>
    <submittedName>
        <fullName evidence="1">CHP02436-containing protein</fullName>
    </submittedName>
</protein>
<evidence type="ECO:0000313" key="1">
    <source>
        <dbReference type="EMBL" id="AFZ33840.1"/>
    </source>
</evidence>
<reference evidence="2" key="1">
    <citation type="journal article" date="2013" name="Proc. Natl. Acad. Sci. U.S.A.">
        <title>Improving the coverage of the cyanobacterial phylum using diversity-driven genome sequencing.</title>
        <authorList>
            <person name="Shih P.M."/>
            <person name="Wu D."/>
            <person name="Latifi A."/>
            <person name="Axen S.D."/>
            <person name="Fewer D.P."/>
            <person name="Talla E."/>
            <person name="Calteau A."/>
            <person name="Cai F."/>
            <person name="Tandeau de Marsac N."/>
            <person name="Rippka R."/>
            <person name="Herdman M."/>
            <person name="Sivonen K."/>
            <person name="Coursin T."/>
            <person name="Laurent T."/>
            <person name="Goodwin L."/>
            <person name="Nolan M."/>
            <person name="Davenport K.W."/>
            <person name="Han C.S."/>
            <person name="Rubin E.M."/>
            <person name="Eisen J.A."/>
            <person name="Woyke T."/>
            <person name="Gugger M."/>
            <person name="Kerfeld C.A."/>
        </authorList>
    </citation>
    <scope>NUCLEOTIDE SEQUENCE [LARGE SCALE GENOMIC DNA]</scope>
    <source>
        <strain evidence="2">ATCC 29371 / PCC 7437</strain>
    </source>
</reference>
<name>K9XML1_STAC7</name>
<dbReference type="PANTHER" id="PTHR38471:SF2">
    <property type="entry name" value="FOUR HELIX BUNDLE PROTEIN"/>
    <property type="match status" value="1"/>
</dbReference>
<dbReference type="OrthoDB" id="285993at2"/>
<gene>
    <name evidence="1" type="ordered locus">Sta7437_0222</name>
</gene>
<proteinExistence type="predicted"/>
<dbReference type="Pfam" id="PF05635">
    <property type="entry name" value="23S_rRNA_IVP"/>
    <property type="match status" value="1"/>
</dbReference>
<dbReference type="STRING" id="111780.Sta7437_0222"/>
<dbReference type="InterPro" id="IPR036583">
    <property type="entry name" value="23S_rRNA_IVS_sf"/>
</dbReference>
<accession>K9XML1</accession>
<dbReference type="eggNOG" id="ENOG5032RWC">
    <property type="taxonomic scope" value="Bacteria"/>
</dbReference>
<keyword evidence="2" id="KW-1185">Reference proteome</keyword>
<dbReference type="PANTHER" id="PTHR38471">
    <property type="entry name" value="FOUR HELIX BUNDLE PROTEIN"/>
    <property type="match status" value="1"/>
</dbReference>
<dbReference type="CDD" id="cd16377">
    <property type="entry name" value="23S_rRNA_IVP_like"/>
    <property type="match status" value="1"/>
</dbReference>
<dbReference type="InterPro" id="IPR012657">
    <property type="entry name" value="23S_rRNA-intervening_sequence"/>
</dbReference>
<dbReference type="PIRSF" id="PIRSF035652">
    <property type="entry name" value="CHP02436"/>
    <property type="match status" value="1"/>
</dbReference>
<dbReference type="KEGG" id="scs:Sta7437_0222"/>
<dbReference type="AlphaFoldDB" id="K9XML1"/>
<dbReference type="RefSeq" id="WP_015191513.1">
    <property type="nucleotide sequence ID" value="NC_019748.1"/>
</dbReference>
<dbReference type="PATRIC" id="fig|111780.3.peg.229"/>
<dbReference type="NCBIfam" id="TIGR02436">
    <property type="entry name" value="four helix bundle protein"/>
    <property type="match status" value="1"/>
</dbReference>
<dbReference type="EMBL" id="CP003653">
    <property type="protein sequence ID" value="AFZ33840.1"/>
    <property type="molecule type" value="Genomic_DNA"/>
</dbReference>
<dbReference type="Gene3D" id="1.20.1440.60">
    <property type="entry name" value="23S rRNA-intervening sequence"/>
    <property type="match status" value="1"/>
</dbReference>
<sequence length="119" mass="13408">MSTTNSLVYAKAYQFAIRIVNAYKHLTEEKKEFVLSKQLLKSGTSIGANIAEANGAISKAEFKAKMSIAYKETLETKYWISLLKDTGYISEKAFESLYLDADEIGKMLFTIIQNTQPNH</sequence>
<dbReference type="HOGENOM" id="CLU_129874_2_0_3"/>
<organism evidence="1 2">
    <name type="scientific">Stanieria cyanosphaera (strain ATCC 29371 / PCC 7437)</name>
    <dbReference type="NCBI Taxonomy" id="111780"/>
    <lineage>
        <taxon>Bacteria</taxon>
        <taxon>Bacillati</taxon>
        <taxon>Cyanobacteriota</taxon>
        <taxon>Cyanophyceae</taxon>
        <taxon>Pleurocapsales</taxon>
        <taxon>Dermocarpellaceae</taxon>
        <taxon>Stanieria</taxon>
    </lineage>
</organism>
<dbReference type="Proteomes" id="UP000010473">
    <property type="component" value="Chromosome"/>
</dbReference>
<evidence type="ECO:0000313" key="2">
    <source>
        <dbReference type="Proteomes" id="UP000010473"/>
    </source>
</evidence>
<dbReference type="SUPFAM" id="SSF158446">
    <property type="entry name" value="IVS-encoded protein-like"/>
    <property type="match status" value="1"/>
</dbReference>